<accession>A0A835I1J3</accession>
<sequence length="86" mass="9356">MASLQRSSVSFRRQGSSGNIWDDPRHPVHHSAPITSGKRYQSEISKAKKTALAPHSSESSPSKALQRRQRCVLSAVFGKCMGSTSS</sequence>
<dbReference type="AlphaFoldDB" id="A0A835I1J3"/>
<dbReference type="InterPro" id="IPR031421">
    <property type="entry name" value="DUF4666"/>
</dbReference>
<dbReference type="PANTHER" id="PTHR33730">
    <property type="entry name" value="OS05G0542732 PROTEIN-RELATED"/>
    <property type="match status" value="1"/>
</dbReference>
<protein>
    <submittedName>
        <fullName evidence="2">Uncharacterized protein</fullName>
    </submittedName>
</protein>
<evidence type="ECO:0000256" key="1">
    <source>
        <dbReference type="SAM" id="MobiDB-lite"/>
    </source>
</evidence>
<dbReference type="Pfam" id="PF15697">
    <property type="entry name" value="DUF4666"/>
    <property type="match status" value="1"/>
</dbReference>
<name>A0A835I1J3_9MAGN</name>
<evidence type="ECO:0000313" key="3">
    <source>
        <dbReference type="Proteomes" id="UP000631114"/>
    </source>
</evidence>
<dbReference type="PANTHER" id="PTHR33730:SF36">
    <property type="entry name" value="PLANT_PROTEIN"/>
    <property type="match status" value="1"/>
</dbReference>
<organism evidence="2 3">
    <name type="scientific">Coptis chinensis</name>
    <dbReference type="NCBI Taxonomy" id="261450"/>
    <lineage>
        <taxon>Eukaryota</taxon>
        <taxon>Viridiplantae</taxon>
        <taxon>Streptophyta</taxon>
        <taxon>Embryophyta</taxon>
        <taxon>Tracheophyta</taxon>
        <taxon>Spermatophyta</taxon>
        <taxon>Magnoliopsida</taxon>
        <taxon>Ranunculales</taxon>
        <taxon>Ranunculaceae</taxon>
        <taxon>Coptidoideae</taxon>
        <taxon>Coptis</taxon>
    </lineage>
</organism>
<evidence type="ECO:0000313" key="2">
    <source>
        <dbReference type="EMBL" id="KAF9607378.1"/>
    </source>
</evidence>
<comment type="caution">
    <text evidence="2">The sequence shown here is derived from an EMBL/GenBank/DDBJ whole genome shotgun (WGS) entry which is preliminary data.</text>
</comment>
<reference evidence="2 3" key="1">
    <citation type="submission" date="2020-10" db="EMBL/GenBank/DDBJ databases">
        <title>The Coptis chinensis genome and diversification of protoberbering-type alkaloids.</title>
        <authorList>
            <person name="Wang B."/>
            <person name="Shu S."/>
            <person name="Song C."/>
            <person name="Liu Y."/>
        </authorList>
    </citation>
    <scope>NUCLEOTIDE SEQUENCE [LARGE SCALE GENOMIC DNA]</scope>
    <source>
        <strain evidence="2">HL-2020</strain>
        <tissue evidence="2">Leaf</tissue>
    </source>
</reference>
<proteinExistence type="predicted"/>
<feature type="region of interest" description="Disordered" evidence="1">
    <location>
        <begin position="1"/>
        <end position="67"/>
    </location>
</feature>
<dbReference type="OrthoDB" id="1652626at2759"/>
<keyword evidence="3" id="KW-1185">Reference proteome</keyword>
<feature type="compositionally biased region" description="Polar residues" evidence="1">
    <location>
        <begin position="1"/>
        <end position="19"/>
    </location>
</feature>
<dbReference type="EMBL" id="JADFTS010000005">
    <property type="protein sequence ID" value="KAF9607378.1"/>
    <property type="molecule type" value="Genomic_DNA"/>
</dbReference>
<gene>
    <name evidence="2" type="ORF">IFM89_034144</name>
</gene>
<dbReference type="Proteomes" id="UP000631114">
    <property type="component" value="Unassembled WGS sequence"/>
</dbReference>